<evidence type="ECO:0000313" key="3">
    <source>
        <dbReference type="EMBL" id="MBB6184839.1"/>
    </source>
</evidence>
<feature type="signal peptide" evidence="1">
    <location>
        <begin position="1"/>
        <end position="43"/>
    </location>
</feature>
<dbReference type="InterPro" id="IPR005546">
    <property type="entry name" value="Autotransporte_beta"/>
</dbReference>
<evidence type="ECO:0000313" key="4">
    <source>
        <dbReference type="Proteomes" id="UP000560000"/>
    </source>
</evidence>
<feature type="chain" id="PRO_5032565429" evidence="1">
    <location>
        <begin position="44"/>
        <end position="1528"/>
    </location>
</feature>
<reference evidence="3 4" key="1">
    <citation type="submission" date="2020-08" db="EMBL/GenBank/DDBJ databases">
        <title>Genomic Encyclopedia of Type Strains, Phase IV (KMG-IV): sequencing the most valuable type-strain genomes for metagenomic binning, comparative biology and taxonomic classification.</title>
        <authorList>
            <person name="Goeker M."/>
        </authorList>
    </citation>
    <scope>NUCLEOTIDE SEQUENCE [LARGE SCALE GENOMIC DNA]</scope>
    <source>
        <strain evidence="3 4">DSM 107085</strain>
    </source>
</reference>
<proteinExistence type="predicted"/>
<dbReference type="Pfam" id="PF17963">
    <property type="entry name" value="Big_9"/>
    <property type="match status" value="4"/>
</dbReference>
<dbReference type="SUPFAM" id="SSF49313">
    <property type="entry name" value="Cadherin-like"/>
    <property type="match status" value="7"/>
</dbReference>
<dbReference type="InterPro" id="IPR036709">
    <property type="entry name" value="Autotransporte_beta_dom_sf"/>
</dbReference>
<comment type="caution">
    <text evidence="3">The sequence shown here is derived from an EMBL/GenBank/DDBJ whole genome shotgun (WGS) entry which is preliminary data.</text>
</comment>
<dbReference type="NCBIfam" id="TIGR01414">
    <property type="entry name" value="autotrans_barl"/>
    <property type="match status" value="1"/>
</dbReference>
<sequence>MSSSMIDVFRVRTKRSRVSGCLRMFSALLVLFAATMWSGTALANCSAESPINITVNSGATYTIDLTADYNDCAPFGITMTDPVTTAHGTVTHNNFAGSGNVQIYYANNGDGATSDTFTFDDGTGYIVTVNVTINPPPISITPTTVPAGTAGTAYPSTTFTASGGTGSYTYTVSAGSLPAGMSLSSGGTLSGTPTAAGTFNFTVQAKDTNNTTGTQPITLTVNAPTITVTPNSVSGATVGVAYTPVNFTASGGATPYTYTVSAGSLPAGMNLSSGGTLSGTPTEAGSFNFTVQAKDKNNFTGTTSSISMTVNAPTITVGPGTISNMQVGVPYSQQFTASGGTQGSGYTFSATGTVPTGLSLSSSGLLSGTPTSATSSASFTITATDQSTGTGAPFSGSQGYTVSVAAPTLSISPASGTTLTAATQGSSYSQQFTASGGTTPYTYQVTGGTLPNGLSVSAGGLLSGTPTEAGSFNFTVTATDSSTGTGSPFSVAGSYTLNVQAIAPVANPVSDTVSYGSSSNVVPTSFSGGTPTSVAIASPASHGTATASGTTITYTPISGYTGTDSFTYTGTNSAGTSAAATVSITVSGPTLAITSSSGGTSLTATVGQSFTQTFTFSGGKAPYQGYSITGVPAGLSVTGFNNTSITISGTPTVSGTFTLGVSGTDSSTGTDPSSGKNAPFTVNQTFSLQIGAASMNLSPGTLTNPMTVGVAYTQTFTASGGISPYTYTVTSGALPPGMTLSAGGILSGTPTASGGFQFQVTATDSSTGAGSPATVSVTYNVNVTAPTIALAPSTLPAAQQGTAYSQQLSASGGIAPYTYAVTSGTLPTGLSMTSAGLITGTPTAASATPYSFTVTATDSTTGSGPYTGSQAYTVVVSSNPPVTHDDTASTPSQQAVTIPVTSNDTGNITSIAIVQTASHGTATVNGLSVMYTPTGTFFGTDTFTYTATGPGGTSTAATVTVTVTALAVPTAKNQSVTVLGGKSVNIDATAGATGGPYTGVAIATVPDAGTATVSGTTITYAAPASVSGTHTFTYTLSNAYGTSPPVTVTVHVNPLPQAPNLSVDAIAGAPVTVDLTAKATGGPFTGADMVAISPSTAGSGQIVAANGGYQLHFTPVSTYAGMVQVTYTLKNAYATSAQATVTIRVIARPDPSKDAEVLGLLNAQTESTRRFARGQIDNFSQRLEALHGEGGGQRFDNSLSFTSASSRMRNSLGSGPAELLPTSQMQRRYLMQPADADETPVETRGSSDPNAMHFWVGGAVNFGAQKRGTSVDGIDFNTSGISVGADKRLSSNFVLGAGMGYGHDSSEIGYQGSRSKGEAYSVAVYASYQPGEALYLDALAGYQWLSFHAHRFVTTDGNFVHGNRNGQQTFGALTLTYEYAGEDGLQLSPYGRIDVAKATLDAYSETGDSLYSLHYERQNVDTTTGSLGMRLQHSYERDFGVLSPMLRVEYRHDFQGDSSAMMRYADLPTGPLYRVQVDQRSQNHKVLGVGLQAQTTRGTTFRVEYQSQFDNTTKHDQSIQLNFETPFD</sequence>
<evidence type="ECO:0000256" key="1">
    <source>
        <dbReference type="SAM" id="SignalP"/>
    </source>
</evidence>
<protein>
    <submittedName>
        <fullName evidence="3">Outer membrane autotransporter protein</fullName>
    </submittedName>
</protein>
<dbReference type="InterPro" id="IPR015919">
    <property type="entry name" value="Cadherin-like_sf"/>
</dbReference>
<dbReference type="PROSITE" id="PS51208">
    <property type="entry name" value="AUTOTRANSPORTER"/>
    <property type="match status" value="1"/>
</dbReference>
<dbReference type="Proteomes" id="UP000560000">
    <property type="component" value="Unassembled WGS sequence"/>
</dbReference>
<dbReference type="RefSeq" id="WP_081945014.1">
    <property type="nucleotide sequence ID" value="NZ_JACHET010000001.1"/>
</dbReference>
<feature type="domain" description="Autotransporter" evidence="2">
    <location>
        <begin position="1247"/>
        <end position="1527"/>
    </location>
</feature>
<evidence type="ECO:0000259" key="2">
    <source>
        <dbReference type="PROSITE" id="PS51208"/>
    </source>
</evidence>
<dbReference type="GO" id="GO:0019867">
    <property type="term" value="C:outer membrane"/>
    <property type="evidence" value="ECO:0007669"/>
    <property type="project" value="InterPro"/>
</dbReference>
<accession>A0A841KLZ1</accession>
<dbReference type="PANTHER" id="PTHR37494">
    <property type="entry name" value="HEMAGGLUTININ"/>
    <property type="match status" value="1"/>
</dbReference>
<dbReference type="Pfam" id="PF03797">
    <property type="entry name" value="Autotransporter"/>
    <property type="match status" value="1"/>
</dbReference>
<keyword evidence="1" id="KW-0732">Signal</keyword>
<dbReference type="InterPro" id="IPR013783">
    <property type="entry name" value="Ig-like_fold"/>
</dbReference>
<dbReference type="InterPro" id="IPR006315">
    <property type="entry name" value="OM_autotransptr_brl_dom"/>
</dbReference>
<dbReference type="OrthoDB" id="5720638at2"/>
<gene>
    <name evidence="3" type="ORF">HNQ86_002184</name>
</gene>
<dbReference type="EMBL" id="JACHET010000001">
    <property type="protein sequence ID" value="MBB6184839.1"/>
    <property type="molecule type" value="Genomic_DNA"/>
</dbReference>
<dbReference type="Pfam" id="PF05345">
    <property type="entry name" value="He_PIG"/>
    <property type="match status" value="6"/>
</dbReference>
<organism evidence="3 4">
    <name type="scientific">Oleiagrimonas soli</name>
    <dbReference type="NCBI Taxonomy" id="1543381"/>
    <lineage>
        <taxon>Bacteria</taxon>
        <taxon>Pseudomonadati</taxon>
        <taxon>Pseudomonadota</taxon>
        <taxon>Gammaproteobacteria</taxon>
        <taxon>Lysobacterales</taxon>
        <taxon>Rhodanobacteraceae</taxon>
        <taxon>Oleiagrimonas</taxon>
    </lineage>
</organism>
<dbReference type="SUPFAM" id="SSF103515">
    <property type="entry name" value="Autotransporter"/>
    <property type="match status" value="1"/>
</dbReference>
<dbReference type="Gene3D" id="2.40.128.130">
    <property type="entry name" value="Autotransporter beta-domain"/>
    <property type="match status" value="1"/>
</dbReference>
<dbReference type="SMART" id="SM00869">
    <property type="entry name" value="Autotransporter"/>
    <property type="match status" value="1"/>
</dbReference>
<dbReference type="PANTHER" id="PTHR37494:SF1">
    <property type="entry name" value="STAPHYLOCOCCUS AUREUS SURFACE PROTEIN A"/>
    <property type="match status" value="1"/>
</dbReference>
<dbReference type="Gene3D" id="2.60.40.2810">
    <property type="match status" value="1"/>
</dbReference>
<name>A0A841KLZ1_9GAMM</name>
<dbReference type="Gene3D" id="2.60.40.10">
    <property type="entry name" value="Immunoglobulins"/>
    <property type="match status" value="7"/>
</dbReference>
<dbReference type="GO" id="GO:0005509">
    <property type="term" value="F:calcium ion binding"/>
    <property type="evidence" value="ECO:0007669"/>
    <property type="project" value="InterPro"/>
</dbReference>